<keyword evidence="16 22" id="KW-1035">Host cytoplasm</keyword>
<dbReference type="InterPro" id="IPR032675">
    <property type="entry name" value="LRR_dom_sf"/>
</dbReference>
<evidence type="ECO:0000256" key="12">
    <source>
        <dbReference type="ARBA" id="ARBA00022843"/>
    </source>
</evidence>
<keyword evidence="12 22" id="KW-0832">Ubl conjugation</keyword>
<dbReference type="InterPro" id="IPR001611">
    <property type="entry name" value="Leu-rich_rpt"/>
</dbReference>
<evidence type="ECO:0000256" key="9">
    <source>
        <dbReference type="ARBA" id="ARBA00022679"/>
    </source>
</evidence>
<evidence type="ECO:0000256" key="19">
    <source>
        <dbReference type="ARBA" id="ARBA00078926"/>
    </source>
</evidence>
<keyword evidence="10" id="KW-0677">Repeat</keyword>
<dbReference type="PANTHER" id="PTHR47114">
    <property type="match status" value="1"/>
</dbReference>
<dbReference type="FunFam" id="3.30.2440.10:FF:000001">
    <property type="entry name" value="SPI-2 type III secretion system effector SseI"/>
    <property type="match status" value="1"/>
</dbReference>
<dbReference type="Gene3D" id="1.20.1270.130">
    <property type="entry name" value="Shigella T3SS effector IpaH domain"/>
    <property type="match status" value="1"/>
</dbReference>
<dbReference type="GO" id="GO:0061630">
    <property type="term" value="F:ubiquitin protein ligase activity"/>
    <property type="evidence" value="ECO:0007669"/>
    <property type="project" value="UniProtKB-EC"/>
</dbReference>
<comment type="PTM">
    <text evidence="22">Ubiquitinated in the presence of host E1 ubiquitin-activating enzyme, E2 ubiquitin-conjugating enzyme and ubiquitin.</text>
</comment>
<protein>
    <recommendedName>
        <fullName evidence="18">E3 ubiquitin-protein ligase SspH2</fullName>
        <ecNumber evidence="5">2.3.2.27</ecNumber>
    </recommendedName>
    <alternativeName>
        <fullName evidence="21">RING-type E3 ubiquitin transferase SspH2</fullName>
    </alternativeName>
    <alternativeName>
        <fullName evidence="20">Salmonella secreted protein H2</fullName>
    </alternativeName>
    <alternativeName>
        <fullName evidence="19">Secreted effector protein sspH2</fullName>
    </alternativeName>
</protein>
<dbReference type="GO" id="GO:0020002">
    <property type="term" value="C:host cell plasma membrane"/>
    <property type="evidence" value="ECO:0007669"/>
    <property type="project" value="UniProtKB-SubCell"/>
</dbReference>
<evidence type="ECO:0000256" key="21">
    <source>
        <dbReference type="ARBA" id="ARBA00083821"/>
    </source>
</evidence>
<evidence type="ECO:0000259" key="23">
    <source>
        <dbReference type="PROSITE" id="PS52053"/>
    </source>
</evidence>
<dbReference type="InterPro" id="IPR029487">
    <property type="entry name" value="NEL_dom"/>
</dbReference>
<dbReference type="PROSITE" id="PS51450">
    <property type="entry name" value="LRR"/>
    <property type="match status" value="1"/>
</dbReference>
<keyword evidence="6" id="KW-1032">Host cell membrane</keyword>
<gene>
    <name evidence="24" type="ORF">C9F02_19700</name>
</gene>
<evidence type="ECO:0000313" key="24">
    <source>
        <dbReference type="EMBL" id="TGC83889.1"/>
    </source>
</evidence>
<proteinExistence type="inferred from homology"/>
<evidence type="ECO:0000256" key="17">
    <source>
        <dbReference type="ARBA" id="ARBA00060460"/>
    </source>
</evidence>
<dbReference type="InterPro" id="IPR051071">
    <property type="entry name" value="LRR-bact_E3_ubiq_ligases"/>
</dbReference>
<dbReference type="PANTHER" id="PTHR47114:SF2">
    <property type="entry name" value="OLIGODENDROCYTE-MYELIN GLYCOPROTEIN"/>
    <property type="match status" value="1"/>
</dbReference>
<dbReference type="Proteomes" id="UP000297846">
    <property type="component" value="Unassembled WGS sequence"/>
</dbReference>
<dbReference type="GO" id="GO:0016567">
    <property type="term" value="P:protein ubiquitination"/>
    <property type="evidence" value="ECO:0007669"/>
    <property type="project" value="InterPro"/>
</dbReference>
<keyword evidence="13" id="KW-1043">Host membrane</keyword>
<evidence type="ECO:0000256" key="1">
    <source>
        <dbReference type="ARBA" id="ARBA00000900"/>
    </source>
</evidence>
<evidence type="ECO:0000256" key="3">
    <source>
        <dbReference type="ARBA" id="ARBA00004613"/>
    </source>
</evidence>
<organism evidence="24 25">
    <name type="scientific">Salmonella enterica subsp. enterica serovar Wilhelmsburg</name>
    <dbReference type="NCBI Taxonomy" id="1960126"/>
    <lineage>
        <taxon>Bacteria</taxon>
        <taxon>Pseudomonadati</taxon>
        <taxon>Pseudomonadota</taxon>
        <taxon>Gammaproteobacteria</taxon>
        <taxon>Enterobacterales</taxon>
        <taxon>Enterobacteriaceae</taxon>
        <taxon>Salmonella</taxon>
    </lineage>
</organism>
<dbReference type="FunFam" id="1.20.58.360:FF:000001">
    <property type="entry name" value="Probable E3 ubiquitin-protein ligase ipaH7.8"/>
    <property type="match status" value="1"/>
</dbReference>
<evidence type="ECO:0000256" key="22">
    <source>
        <dbReference type="PROSITE-ProRule" id="PRU01398"/>
    </source>
</evidence>
<evidence type="ECO:0000256" key="13">
    <source>
        <dbReference type="ARBA" id="ARBA00022870"/>
    </source>
</evidence>
<evidence type="ECO:0000313" key="25">
    <source>
        <dbReference type="Proteomes" id="UP000297846"/>
    </source>
</evidence>
<comment type="catalytic activity">
    <reaction evidence="1">
        <text>S-ubiquitinyl-[E2 ubiquitin-conjugating enzyme]-L-cysteine + [acceptor protein]-L-lysine = [E2 ubiquitin-conjugating enzyme]-L-cysteine + N(6)-ubiquitinyl-[acceptor protein]-L-lysine.</text>
        <dbReference type="EC" id="2.3.2.27"/>
    </reaction>
</comment>
<accession>A0A659QE94</accession>
<dbReference type="EMBL" id="PYKG01000148">
    <property type="protein sequence ID" value="TGC83889.1"/>
    <property type="molecule type" value="Genomic_DNA"/>
</dbReference>
<keyword evidence="7 22" id="KW-0964">Secreted</keyword>
<keyword evidence="14" id="KW-0843">Virulence</keyword>
<evidence type="ECO:0000256" key="14">
    <source>
        <dbReference type="ARBA" id="ARBA00023026"/>
    </source>
</evidence>
<dbReference type="EC" id="2.3.2.27" evidence="5"/>
<dbReference type="GO" id="GO:0030430">
    <property type="term" value="C:host cell cytoplasm"/>
    <property type="evidence" value="ECO:0007669"/>
    <property type="project" value="UniProtKB-SubCell"/>
</dbReference>
<evidence type="ECO:0000256" key="11">
    <source>
        <dbReference type="ARBA" id="ARBA00022786"/>
    </source>
</evidence>
<dbReference type="FunFam" id="1.20.58.90:FF:000013">
    <property type="entry name" value="Type III secretion system effector protein-E3 Ubiquitin ligase"/>
    <property type="match status" value="1"/>
</dbReference>
<evidence type="ECO:0000256" key="2">
    <source>
        <dbReference type="ARBA" id="ARBA00004192"/>
    </source>
</evidence>
<dbReference type="PROSITE" id="PS52053">
    <property type="entry name" value="NEL"/>
    <property type="match status" value="1"/>
</dbReference>
<evidence type="ECO:0000256" key="10">
    <source>
        <dbReference type="ARBA" id="ARBA00022737"/>
    </source>
</evidence>
<keyword evidence="8" id="KW-0433">Leucine-rich repeat</keyword>
<dbReference type="Gene3D" id="1.20.58.90">
    <property type="match status" value="1"/>
</dbReference>
<comment type="subcellular location">
    <subcellularLocation>
        <location evidence="17">Host apical cell membrane</location>
        <topology evidence="17">Peripheral membrane protein</topology>
        <orientation evidence="17">Cytoplasmic side</orientation>
    </subcellularLocation>
    <subcellularLocation>
        <location evidence="2">Host cytoplasm</location>
    </subcellularLocation>
    <subcellularLocation>
        <location evidence="3">Secreted</location>
    </subcellularLocation>
</comment>
<feature type="domain" description="NEL" evidence="23">
    <location>
        <begin position="436"/>
        <end position="725"/>
    </location>
</feature>
<evidence type="ECO:0000256" key="4">
    <source>
        <dbReference type="ARBA" id="ARBA00009868"/>
    </source>
</evidence>
<feature type="active site" description="Glycyl thioester intermediate" evidence="22">
    <location>
        <position position="522"/>
    </location>
</feature>
<evidence type="ECO:0000256" key="15">
    <source>
        <dbReference type="ARBA" id="ARBA00023136"/>
    </source>
</evidence>
<dbReference type="AlphaFoldDB" id="A0A659QE94"/>
<dbReference type="Pfam" id="PF14496">
    <property type="entry name" value="NEL"/>
    <property type="match status" value="1"/>
</dbReference>
<reference evidence="24 25" key="1">
    <citation type="submission" date="2018-03" db="EMBL/GenBank/DDBJ databases">
        <title>Non-Typhoidal Salmonella genome sequencing and assembly.</title>
        <authorList>
            <person name="Matchawe C."/>
        </authorList>
    </citation>
    <scope>NUCLEOTIDE SEQUENCE [LARGE SCALE GENOMIC DNA]</scope>
    <source>
        <strain evidence="24 25">31evb</strain>
    </source>
</reference>
<dbReference type="SUPFAM" id="SSF52058">
    <property type="entry name" value="L domain-like"/>
    <property type="match status" value="1"/>
</dbReference>
<dbReference type="GO" id="GO:0005576">
    <property type="term" value="C:extracellular region"/>
    <property type="evidence" value="ECO:0007669"/>
    <property type="project" value="UniProtKB-SubCell"/>
</dbReference>
<evidence type="ECO:0000256" key="5">
    <source>
        <dbReference type="ARBA" id="ARBA00012483"/>
    </source>
</evidence>
<keyword evidence="9 22" id="KW-0808">Transferase</keyword>
<dbReference type="RefSeq" id="WP_135421138.1">
    <property type="nucleotide sequence ID" value="NZ_PYKG01000148.1"/>
</dbReference>
<dbReference type="Gene3D" id="3.80.10.10">
    <property type="entry name" value="Ribonuclease Inhibitor"/>
    <property type="match status" value="1"/>
</dbReference>
<evidence type="ECO:0000256" key="18">
    <source>
        <dbReference type="ARBA" id="ARBA00074657"/>
    </source>
</evidence>
<dbReference type="Gene3D" id="3.30.2440.10">
    <property type="entry name" value="Secreted effector protein SifA"/>
    <property type="match status" value="1"/>
</dbReference>
<evidence type="ECO:0000256" key="6">
    <source>
        <dbReference type="ARBA" id="ARBA00022511"/>
    </source>
</evidence>
<dbReference type="FunFam" id="1.20.1270.130:FF:000002">
    <property type="entry name" value="Type III secretion system effector protein-E3 Ubiquitin ligase"/>
    <property type="match status" value="1"/>
</dbReference>
<keyword evidence="15" id="KW-0472">Membrane</keyword>
<dbReference type="Gene3D" id="1.20.58.360">
    <property type="entry name" value="Shigella T3SS effector IpaH defines"/>
    <property type="match status" value="1"/>
</dbReference>
<evidence type="ECO:0000256" key="20">
    <source>
        <dbReference type="ARBA" id="ARBA00079391"/>
    </source>
</evidence>
<evidence type="ECO:0000256" key="8">
    <source>
        <dbReference type="ARBA" id="ARBA00022614"/>
    </source>
</evidence>
<evidence type="ECO:0000256" key="16">
    <source>
        <dbReference type="ARBA" id="ARBA00023200"/>
    </source>
</evidence>
<sequence length="725" mass="79150">MPLHVGSGCLPATITNLRINCIAQSATPPEMSLWEKIKEFFCSTHQTEALECIWTICHPSVGTTREDVVSRFEQLRMLAYAGYEESIHSGRHGESHFCILDADSQEILSVTLDDAGNYIVNCQGHNETYRFTMDIEQGEECTEHAEGASGTLQVSPLPAPAAPQTPAEYDAVWSEWTRVAPAEELRGRAATVQRICTCLNNGSRELNVGESGLTALPDCLPAHITTLVIPHNNYLTSLPTLPSGLEVLTVEDNQLTSLPPLPAGLELLTVSGNQLTSLPPLPAGLQMLLVAGNQLTSLPPLPAGLQMLSVAGNQLTSLPPLPAGLQVLLVARNQLTSLPPLPEGLQTLSVDANPQLTRLPALPSGLQRLYARNNQLTRLPESITGLSSEATVNLEGNPLSERTLQALRDITSAPGYSGPRILFDMAGASAPREARALHLAAADWLVPAREGEPAPADRWHMFGQEDNAAAFSLFLDRLRETENFIKDAGFKAQITSWLAQLAEDEALRAKTFAMATEATASCQDRVTHALHQMKNVQLVHDAEKGQYDNNLVVLVATGREMFRLEKLEQIAREKAGTLALADDVEVYLAYQNKLKKALGLTSVTAEMRFFGVSGVTVSDLQAAELQVKAAEKSEFREWILQWGPLHGVLERKAPERVNALREKQISDYEETYRMLYDEVLKSSGLVDDTDAERTIGARAMESAKKTFLDGLRPLVEEMLGSYLAS</sequence>
<comment type="similarity">
    <text evidence="4 22">Belongs to the LRR-containing bacterial E3 ligase family.</text>
</comment>
<comment type="caution">
    <text evidence="24">The sequence shown here is derived from an EMBL/GenBank/DDBJ whole genome shotgun (WGS) entry which is preliminary data.</text>
</comment>
<dbReference type="SMART" id="SM00364">
    <property type="entry name" value="LRR_BAC"/>
    <property type="match status" value="8"/>
</dbReference>
<name>A0A659QE94_SALET</name>
<keyword evidence="11 22" id="KW-0833">Ubl conjugation pathway</keyword>
<evidence type="ECO:0000256" key="7">
    <source>
        <dbReference type="ARBA" id="ARBA00022525"/>
    </source>
</evidence>